<dbReference type="PROSITE" id="PS51640">
    <property type="entry name" value="MRG"/>
    <property type="match status" value="1"/>
</dbReference>
<evidence type="ECO:0000256" key="4">
    <source>
        <dbReference type="ARBA" id="ARBA00023163"/>
    </source>
</evidence>
<keyword evidence="5" id="KW-0539">Nucleus</keyword>
<evidence type="ECO:0000256" key="5">
    <source>
        <dbReference type="ARBA" id="ARBA00023242"/>
    </source>
</evidence>
<dbReference type="HOGENOM" id="CLU_1134981_0_0_1"/>
<comment type="subcellular location">
    <subcellularLocation>
        <location evidence="1">Nucleus</location>
    </subcellularLocation>
</comment>
<evidence type="ECO:0000256" key="6">
    <source>
        <dbReference type="SAM" id="MobiDB-lite"/>
    </source>
</evidence>
<dbReference type="Proteomes" id="UP000002051">
    <property type="component" value="Chromosome 3"/>
</dbReference>
<dbReference type="Gene3D" id="2.30.30.140">
    <property type="match status" value="1"/>
</dbReference>
<dbReference type="InterPro" id="IPR038217">
    <property type="entry name" value="MRG_C_sf"/>
</dbReference>
<dbReference type="GO" id="GO:0006325">
    <property type="term" value="P:chromatin organization"/>
    <property type="evidence" value="ECO:0007669"/>
    <property type="project" value="UniProtKB-KW"/>
</dbReference>
<evidence type="ECO:0000256" key="2">
    <source>
        <dbReference type="ARBA" id="ARBA00022853"/>
    </source>
</evidence>
<dbReference type="PANTHER" id="PTHR10880">
    <property type="entry name" value="MORTALITY FACTOR 4-LIKE PROTEIN"/>
    <property type="match status" value="1"/>
</dbReference>
<reference evidence="8 10" key="1">
    <citation type="journal article" date="2011" name="Nature">
        <title>The Medicago genome provides insight into the evolution of rhizobial symbioses.</title>
        <authorList>
            <person name="Young N.D."/>
            <person name="Debelle F."/>
            <person name="Oldroyd G.E."/>
            <person name="Geurts R."/>
            <person name="Cannon S.B."/>
            <person name="Udvardi M.K."/>
            <person name="Benedito V.A."/>
            <person name="Mayer K.F."/>
            <person name="Gouzy J."/>
            <person name="Schoof H."/>
            <person name="Van de Peer Y."/>
            <person name="Proost S."/>
            <person name="Cook D.R."/>
            <person name="Meyers B.C."/>
            <person name="Spannagl M."/>
            <person name="Cheung F."/>
            <person name="De Mita S."/>
            <person name="Krishnakumar V."/>
            <person name="Gundlach H."/>
            <person name="Zhou S."/>
            <person name="Mudge J."/>
            <person name="Bharti A.K."/>
            <person name="Murray J.D."/>
            <person name="Naoumkina M.A."/>
            <person name="Rosen B."/>
            <person name="Silverstein K.A."/>
            <person name="Tang H."/>
            <person name="Rombauts S."/>
            <person name="Zhao P.X."/>
            <person name="Zhou P."/>
            <person name="Barbe V."/>
            <person name="Bardou P."/>
            <person name="Bechner M."/>
            <person name="Bellec A."/>
            <person name="Berger A."/>
            <person name="Berges H."/>
            <person name="Bidwell S."/>
            <person name="Bisseling T."/>
            <person name="Choisne N."/>
            <person name="Couloux A."/>
            <person name="Denny R."/>
            <person name="Deshpande S."/>
            <person name="Dai X."/>
            <person name="Doyle J.J."/>
            <person name="Dudez A.M."/>
            <person name="Farmer A.D."/>
            <person name="Fouteau S."/>
            <person name="Franken C."/>
            <person name="Gibelin C."/>
            <person name="Gish J."/>
            <person name="Goldstein S."/>
            <person name="Gonzalez A.J."/>
            <person name="Green P.J."/>
            <person name="Hallab A."/>
            <person name="Hartog M."/>
            <person name="Hua A."/>
            <person name="Humphray S.J."/>
            <person name="Jeong D.H."/>
            <person name="Jing Y."/>
            <person name="Jocker A."/>
            <person name="Kenton S.M."/>
            <person name="Kim D.J."/>
            <person name="Klee K."/>
            <person name="Lai H."/>
            <person name="Lang C."/>
            <person name="Lin S."/>
            <person name="Macmil S.L."/>
            <person name="Magdelenat G."/>
            <person name="Matthews L."/>
            <person name="McCorrison J."/>
            <person name="Monaghan E.L."/>
            <person name="Mun J.H."/>
            <person name="Najar F.Z."/>
            <person name="Nicholson C."/>
            <person name="Noirot C."/>
            <person name="O'Bleness M."/>
            <person name="Paule C.R."/>
            <person name="Poulain J."/>
            <person name="Prion F."/>
            <person name="Qin B."/>
            <person name="Qu C."/>
            <person name="Retzel E.F."/>
            <person name="Riddle C."/>
            <person name="Sallet E."/>
            <person name="Samain S."/>
            <person name="Samson N."/>
            <person name="Sanders I."/>
            <person name="Saurat O."/>
            <person name="Scarpelli C."/>
            <person name="Schiex T."/>
            <person name="Segurens B."/>
            <person name="Severin A.J."/>
            <person name="Sherrier D.J."/>
            <person name="Shi R."/>
            <person name="Sims S."/>
            <person name="Singer S.R."/>
            <person name="Sinharoy S."/>
            <person name="Sterck L."/>
            <person name="Viollet A."/>
            <person name="Wang B.B."/>
            <person name="Wang K."/>
            <person name="Wang M."/>
            <person name="Wang X."/>
            <person name="Warfsmann J."/>
            <person name="Weissenbach J."/>
            <person name="White D.D."/>
            <person name="White J.D."/>
            <person name="Wiley G.B."/>
            <person name="Wincker P."/>
            <person name="Xing Y."/>
            <person name="Yang L."/>
            <person name="Yao Z."/>
            <person name="Ying F."/>
            <person name="Zhai J."/>
            <person name="Zhou L."/>
            <person name="Zuber A."/>
            <person name="Denarie J."/>
            <person name="Dixon R.A."/>
            <person name="May G.D."/>
            <person name="Schwartz D.C."/>
            <person name="Rogers J."/>
            <person name="Quetier F."/>
            <person name="Town C.D."/>
            <person name="Roe B.A."/>
        </authorList>
    </citation>
    <scope>NUCLEOTIDE SEQUENCE [LARGE SCALE GENOMIC DNA]</scope>
    <source>
        <strain evidence="8">A17</strain>
        <strain evidence="9 10">cv. Jemalong A17</strain>
    </source>
</reference>
<dbReference type="InterPro" id="IPR008676">
    <property type="entry name" value="MRG"/>
</dbReference>
<organism evidence="8 10">
    <name type="scientific">Medicago truncatula</name>
    <name type="common">Barrel medic</name>
    <name type="synonym">Medicago tribuloides</name>
    <dbReference type="NCBI Taxonomy" id="3880"/>
    <lineage>
        <taxon>Eukaryota</taxon>
        <taxon>Viridiplantae</taxon>
        <taxon>Streptophyta</taxon>
        <taxon>Embryophyta</taxon>
        <taxon>Tracheophyta</taxon>
        <taxon>Spermatophyta</taxon>
        <taxon>Magnoliopsida</taxon>
        <taxon>eudicotyledons</taxon>
        <taxon>Gunneridae</taxon>
        <taxon>Pentapetalae</taxon>
        <taxon>rosids</taxon>
        <taxon>fabids</taxon>
        <taxon>Fabales</taxon>
        <taxon>Fabaceae</taxon>
        <taxon>Papilionoideae</taxon>
        <taxon>50 kb inversion clade</taxon>
        <taxon>NPAAA clade</taxon>
        <taxon>Hologalegina</taxon>
        <taxon>IRL clade</taxon>
        <taxon>Trifolieae</taxon>
        <taxon>Medicago</taxon>
    </lineage>
</organism>
<keyword evidence="10" id="KW-1185">Reference proteome</keyword>
<keyword evidence="4" id="KW-0804">Transcription</keyword>
<evidence type="ECO:0000313" key="9">
    <source>
        <dbReference type="EnsemblPlants" id="KEH35758"/>
    </source>
</evidence>
<evidence type="ECO:0000313" key="8">
    <source>
        <dbReference type="EMBL" id="KEH35758.1"/>
    </source>
</evidence>
<dbReference type="PANTHER" id="PTHR10880:SF44">
    <property type="entry name" value="PROTEIN MRG2"/>
    <property type="match status" value="1"/>
</dbReference>
<dbReference type="SUPFAM" id="SSF54160">
    <property type="entry name" value="Chromo domain-like"/>
    <property type="match status" value="1"/>
</dbReference>
<evidence type="ECO:0000256" key="1">
    <source>
        <dbReference type="ARBA" id="ARBA00004123"/>
    </source>
</evidence>
<keyword evidence="2" id="KW-0156">Chromatin regulator</keyword>
<dbReference type="OrthoDB" id="124855at2759"/>
<evidence type="ECO:0000256" key="3">
    <source>
        <dbReference type="ARBA" id="ARBA00023015"/>
    </source>
</evidence>
<dbReference type="GO" id="GO:0006355">
    <property type="term" value="P:regulation of DNA-templated transcription"/>
    <property type="evidence" value="ECO:0007669"/>
    <property type="project" value="InterPro"/>
</dbReference>
<protein>
    <submittedName>
        <fullName evidence="8">Chromatin-binding protein</fullName>
    </submittedName>
</protein>
<accession>A0A072V329</accession>
<feature type="region of interest" description="Disordered" evidence="6">
    <location>
        <begin position="66"/>
        <end position="90"/>
    </location>
</feature>
<gene>
    <name evidence="9" type="primary">25489912</name>
    <name evidence="8" type="ordered locus">MTR_3g102460</name>
</gene>
<evidence type="ECO:0000259" key="7">
    <source>
        <dbReference type="Pfam" id="PF05712"/>
    </source>
</evidence>
<dbReference type="AlphaFoldDB" id="A0A072V329"/>
<keyword evidence="3" id="KW-0805">Transcription regulation</keyword>
<dbReference type="EMBL" id="CM001219">
    <property type="protein sequence ID" value="KEH35758.1"/>
    <property type="molecule type" value="Genomic_DNA"/>
</dbReference>
<feature type="domain" description="MRG" evidence="7">
    <location>
        <begin position="87"/>
        <end position="215"/>
    </location>
</feature>
<sequence>MKERRFSLTTLPVFMKPRLSKLNTNINDGVSFFIISWDEWVGIDRLMKHTEENMRIKLALDEKYGNDKNARKPRGSSKSSNVARSRKRKNDSLVKEKLAVLPDKLVNIQIPLTLKKQLVDDFEFITHLGKLVKLPRTPNVNDIFKTYFDYRLKKSGSIADSVEEIMKGLSCYFDKALPVMLLYNNERQQYQEACPNDIVPSAIYGAEHLLRLFGMLISPSQTRWLYLGLCICCFARESRHKGLSS</sequence>
<dbReference type="GO" id="GO:0005634">
    <property type="term" value="C:nucleus"/>
    <property type="evidence" value="ECO:0007669"/>
    <property type="project" value="UniProtKB-SubCell"/>
</dbReference>
<reference evidence="9" key="3">
    <citation type="submission" date="2015-04" db="UniProtKB">
        <authorList>
            <consortium name="EnsemblPlants"/>
        </authorList>
    </citation>
    <scope>IDENTIFICATION</scope>
    <source>
        <strain evidence="9">cv. Jemalong A17</strain>
    </source>
</reference>
<reference evidence="8 10" key="2">
    <citation type="journal article" date="2014" name="BMC Genomics">
        <title>An improved genome release (version Mt4.0) for the model legume Medicago truncatula.</title>
        <authorList>
            <person name="Tang H."/>
            <person name="Krishnakumar V."/>
            <person name="Bidwell S."/>
            <person name="Rosen B."/>
            <person name="Chan A."/>
            <person name="Zhou S."/>
            <person name="Gentzbittel L."/>
            <person name="Childs K.L."/>
            <person name="Yandell M."/>
            <person name="Gundlach H."/>
            <person name="Mayer K.F."/>
            <person name="Schwartz D.C."/>
            <person name="Town C.D."/>
        </authorList>
    </citation>
    <scope>GENOME REANNOTATION</scope>
    <source>
        <strain evidence="8">A17</strain>
        <strain evidence="9 10">cv. Jemalong A17</strain>
    </source>
</reference>
<dbReference type="EnsemblPlants" id="KEH35758">
    <property type="protein sequence ID" value="KEH35758"/>
    <property type="gene ID" value="MTR_3g102460"/>
</dbReference>
<dbReference type="Gene3D" id="1.10.274.30">
    <property type="entry name" value="MRG domain"/>
    <property type="match status" value="1"/>
</dbReference>
<proteinExistence type="predicted"/>
<dbReference type="Pfam" id="PF05712">
    <property type="entry name" value="MRG"/>
    <property type="match status" value="1"/>
</dbReference>
<name>A0A072V329_MEDTR</name>
<evidence type="ECO:0000313" key="10">
    <source>
        <dbReference type="Proteomes" id="UP000002051"/>
    </source>
</evidence>
<dbReference type="InterPro" id="IPR026541">
    <property type="entry name" value="MRG_dom"/>
</dbReference>
<dbReference type="InterPro" id="IPR016197">
    <property type="entry name" value="Chromo-like_dom_sf"/>
</dbReference>